<comment type="caution">
    <text evidence="1">The sequence shown here is derived from an EMBL/GenBank/DDBJ whole genome shotgun (WGS) entry which is preliminary data.</text>
</comment>
<dbReference type="Proteomes" id="UP001232445">
    <property type="component" value="Unassembled WGS sequence"/>
</dbReference>
<evidence type="ECO:0000313" key="1">
    <source>
        <dbReference type="EMBL" id="MDQ0338231.1"/>
    </source>
</evidence>
<evidence type="ECO:0000313" key="2">
    <source>
        <dbReference type="Proteomes" id="UP001232445"/>
    </source>
</evidence>
<accession>A0ABU0CP96</accession>
<organism evidence="1 2">
    <name type="scientific">Caldalkalibacillus uzonensis</name>
    <dbReference type="NCBI Taxonomy" id="353224"/>
    <lineage>
        <taxon>Bacteria</taxon>
        <taxon>Bacillati</taxon>
        <taxon>Bacillota</taxon>
        <taxon>Bacilli</taxon>
        <taxon>Bacillales</taxon>
        <taxon>Bacillaceae</taxon>
        <taxon>Caldalkalibacillus</taxon>
    </lineage>
</organism>
<dbReference type="EMBL" id="JAUSUQ010000003">
    <property type="protein sequence ID" value="MDQ0338231.1"/>
    <property type="molecule type" value="Genomic_DNA"/>
</dbReference>
<gene>
    <name evidence="1" type="ORF">J2S00_001015</name>
</gene>
<proteinExistence type="predicted"/>
<protein>
    <submittedName>
        <fullName evidence="1">Uncharacterized protein</fullName>
    </submittedName>
</protein>
<reference evidence="1 2" key="1">
    <citation type="submission" date="2023-07" db="EMBL/GenBank/DDBJ databases">
        <title>Genomic Encyclopedia of Type Strains, Phase IV (KMG-IV): sequencing the most valuable type-strain genomes for metagenomic binning, comparative biology and taxonomic classification.</title>
        <authorList>
            <person name="Goeker M."/>
        </authorList>
    </citation>
    <scope>NUCLEOTIDE SEQUENCE [LARGE SCALE GENOMIC DNA]</scope>
    <source>
        <strain evidence="1 2">DSM 17740</strain>
    </source>
</reference>
<name>A0ABU0CP96_9BACI</name>
<sequence>MQYKNLKKIKIDFFILIKTTKNTHAIVIFIYKNIFVIH</sequence>
<keyword evidence="2" id="KW-1185">Reference proteome</keyword>